<reference evidence="2 3" key="1">
    <citation type="submission" date="2020-07" db="EMBL/GenBank/DDBJ databases">
        <title>Novel species isolated from subtropical streams in China.</title>
        <authorList>
            <person name="Lu H."/>
        </authorList>
    </citation>
    <scope>NUCLEOTIDE SEQUENCE [LARGE SCALE GENOMIC DNA]</scope>
    <source>
        <strain evidence="2 3">LX47W</strain>
    </source>
</reference>
<dbReference type="Pfam" id="PF04519">
    <property type="entry name" value="Bactofilin"/>
    <property type="match status" value="1"/>
</dbReference>
<sequence>MFAKARNPMESLIGPATRIDGHLLFRGGLRIEGKVVGSVCAEPGHGSYLVVSEHGCIDGEVRCDHLIVNGEIRGAVHVAERLEIQPKARIVGDVYYKVLEMHGGAQVLGQLALRDEAGVAVQGTAIGVLESINCAKGL</sequence>
<accession>A0A7W2FBG9</accession>
<comment type="similarity">
    <text evidence="1">Belongs to the bactofilin family.</text>
</comment>
<comment type="caution">
    <text evidence="2">The sequence shown here is derived from an EMBL/GenBank/DDBJ whole genome shotgun (WGS) entry which is preliminary data.</text>
</comment>
<dbReference type="InterPro" id="IPR007607">
    <property type="entry name" value="BacA/B"/>
</dbReference>
<proteinExistence type="inferred from homology"/>
<evidence type="ECO:0000256" key="1">
    <source>
        <dbReference type="ARBA" id="ARBA00044755"/>
    </source>
</evidence>
<dbReference type="PANTHER" id="PTHR35024:SF4">
    <property type="entry name" value="POLYMER-FORMING CYTOSKELETAL PROTEIN"/>
    <property type="match status" value="1"/>
</dbReference>
<dbReference type="EMBL" id="JACEZU010000007">
    <property type="protein sequence ID" value="MBA5688539.1"/>
    <property type="molecule type" value="Genomic_DNA"/>
</dbReference>
<keyword evidence="3" id="KW-1185">Reference proteome</keyword>
<dbReference type="PANTHER" id="PTHR35024">
    <property type="entry name" value="HYPOTHETICAL CYTOSOLIC PROTEIN"/>
    <property type="match status" value="1"/>
</dbReference>
<protein>
    <submittedName>
        <fullName evidence="2">Polymer-forming cytoskeletal protein</fullName>
    </submittedName>
</protein>
<dbReference type="RefSeq" id="WP_182154367.1">
    <property type="nucleotide sequence ID" value="NZ_JACEZU010000007.1"/>
</dbReference>
<evidence type="ECO:0000313" key="2">
    <source>
        <dbReference type="EMBL" id="MBA5688539.1"/>
    </source>
</evidence>
<dbReference type="AlphaFoldDB" id="A0A7W2FBG9"/>
<evidence type="ECO:0000313" key="3">
    <source>
        <dbReference type="Proteomes" id="UP000573499"/>
    </source>
</evidence>
<organism evidence="2 3">
    <name type="scientific">Rugamonas apoptosis</name>
    <dbReference type="NCBI Taxonomy" id="2758570"/>
    <lineage>
        <taxon>Bacteria</taxon>
        <taxon>Pseudomonadati</taxon>
        <taxon>Pseudomonadota</taxon>
        <taxon>Betaproteobacteria</taxon>
        <taxon>Burkholderiales</taxon>
        <taxon>Oxalobacteraceae</taxon>
        <taxon>Telluria group</taxon>
        <taxon>Rugamonas</taxon>
    </lineage>
</organism>
<gene>
    <name evidence="2" type="ORF">H3H39_15950</name>
</gene>
<dbReference type="Proteomes" id="UP000573499">
    <property type="component" value="Unassembled WGS sequence"/>
</dbReference>
<name>A0A7W2FBG9_9BURK</name>